<keyword evidence="1" id="KW-0732">Signal</keyword>
<dbReference type="Proteomes" id="UP000019522">
    <property type="component" value="Chromosome"/>
</dbReference>
<reference evidence="3" key="1">
    <citation type="journal article" date="2014" name="Genome Announc.">
        <title>Complete Genome Sequence of the Highly Transformable Pseudomonas stutzeri Strain 28a24.</title>
        <authorList>
            <person name="Smith B.A."/>
            <person name="Dougherty K.M."/>
            <person name="Baltrus D.A."/>
        </authorList>
    </citation>
    <scope>NUCLEOTIDE SEQUENCE [LARGE SCALE GENOMIC DNA]</scope>
    <source>
        <strain evidence="3">28a24</strain>
    </source>
</reference>
<organism evidence="2 3">
    <name type="scientific">Stutzerimonas stutzeri</name>
    <name type="common">Pseudomonas stutzeri</name>
    <dbReference type="NCBI Taxonomy" id="316"/>
    <lineage>
        <taxon>Bacteria</taxon>
        <taxon>Pseudomonadati</taxon>
        <taxon>Pseudomonadota</taxon>
        <taxon>Gammaproteobacteria</taxon>
        <taxon>Pseudomonadales</taxon>
        <taxon>Pseudomonadaceae</taxon>
        <taxon>Stutzerimonas</taxon>
    </lineage>
</organism>
<dbReference type="KEGG" id="pstt:CH92_01300"/>
<feature type="signal peptide" evidence="1">
    <location>
        <begin position="1"/>
        <end position="23"/>
    </location>
</feature>
<dbReference type="EMBL" id="CP007441">
    <property type="protein sequence ID" value="AHL73804.1"/>
    <property type="molecule type" value="Genomic_DNA"/>
</dbReference>
<accession>W8QU35</accession>
<name>W8QU35_STUST</name>
<sequence>MNRNYLALVSAFVLATTCLQSYADTTVPAQSSAAAANQPCTPSTTGSLLSSARSLLKIAGSVIDTKNSLTDASYAERAQSAAGVSKGEGLLNNVEALGIAGKPCG</sequence>
<dbReference type="AlphaFoldDB" id="W8QU35"/>
<gene>
    <name evidence="2" type="ORF">CH92_01300</name>
</gene>
<reference evidence="2 3" key="2">
    <citation type="submission" date="2014-03" db="EMBL/GenBank/DDBJ databases">
        <authorList>
            <person name="Baltrus D."/>
            <person name="Dougherty K."/>
        </authorList>
    </citation>
    <scope>NUCLEOTIDE SEQUENCE</scope>
    <source>
        <strain evidence="2 3">28a24</strain>
    </source>
</reference>
<protein>
    <recommendedName>
        <fullName evidence="4">Lipoprotein</fullName>
    </recommendedName>
</protein>
<evidence type="ECO:0000313" key="3">
    <source>
        <dbReference type="Proteomes" id="UP000019522"/>
    </source>
</evidence>
<evidence type="ECO:0000313" key="2">
    <source>
        <dbReference type="EMBL" id="AHL73804.1"/>
    </source>
</evidence>
<dbReference type="RefSeq" id="WP_025239992.1">
    <property type="nucleotide sequence ID" value="NZ_CP007441.1"/>
</dbReference>
<dbReference type="PATRIC" id="fig|316.77.peg.265"/>
<evidence type="ECO:0008006" key="4">
    <source>
        <dbReference type="Google" id="ProtNLM"/>
    </source>
</evidence>
<proteinExistence type="predicted"/>
<feature type="chain" id="PRO_5004912271" description="Lipoprotein" evidence="1">
    <location>
        <begin position="24"/>
        <end position="105"/>
    </location>
</feature>
<evidence type="ECO:0000256" key="1">
    <source>
        <dbReference type="SAM" id="SignalP"/>
    </source>
</evidence>